<dbReference type="Pfam" id="PF05845">
    <property type="entry name" value="PhnH"/>
    <property type="match status" value="1"/>
</dbReference>
<dbReference type="InterPro" id="IPR008772">
    <property type="entry name" value="Phosphonate_metab_PhnH"/>
</dbReference>
<dbReference type="SUPFAM" id="SSF159709">
    <property type="entry name" value="PhnH-like"/>
    <property type="match status" value="1"/>
</dbReference>
<reference evidence="1 3" key="1">
    <citation type="submission" date="2020-06" db="EMBL/GenBank/DDBJ databases">
        <title>Anoxygenic phototrophic Chloroflexota member uses a Type I reaction center.</title>
        <authorList>
            <person name="Tsuji J.M."/>
            <person name="Shaw N.A."/>
            <person name="Nagashima S."/>
            <person name="Venkiteswaran J."/>
            <person name="Schiff S.L."/>
            <person name="Hanada S."/>
            <person name="Tank M."/>
            <person name="Neufeld J.D."/>
        </authorList>
    </citation>
    <scope>NUCLEOTIDE SEQUENCE [LARGE SCALE GENOMIC DNA]</scope>
    <source>
        <strain evidence="1">L227-S17</strain>
    </source>
</reference>
<gene>
    <name evidence="1" type="primary">phnH</name>
    <name evidence="1" type="ORF">HXX08_15290</name>
    <name evidence="2" type="ORF">OZ401_002729</name>
</gene>
<dbReference type="RefSeq" id="WP_341471026.1">
    <property type="nucleotide sequence ID" value="NZ_CP128400.1"/>
</dbReference>
<organism evidence="1 3">
    <name type="scientific">Candidatus Chlorohelix allophototropha</name>
    <dbReference type="NCBI Taxonomy" id="3003348"/>
    <lineage>
        <taxon>Bacteria</taxon>
        <taxon>Bacillati</taxon>
        <taxon>Chloroflexota</taxon>
        <taxon>Chloroflexia</taxon>
        <taxon>Candidatus Chloroheliales</taxon>
        <taxon>Candidatus Chloroheliaceae</taxon>
        <taxon>Candidatus Chlorohelix</taxon>
    </lineage>
</organism>
<dbReference type="AlphaFoldDB" id="A0A8T7M544"/>
<dbReference type="Proteomes" id="UP001431572">
    <property type="component" value="Chromosome 2"/>
</dbReference>
<dbReference type="Proteomes" id="UP000521676">
    <property type="component" value="Unassembled WGS sequence"/>
</dbReference>
<keyword evidence="4" id="KW-1185">Reference proteome</keyword>
<keyword evidence="1" id="KW-0456">Lyase</keyword>
<dbReference type="GO" id="GO:0019634">
    <property type="term" value="P:organic phosphonate metabolic process"/>
    <property type="evidence" value="ECO:0007669"/>
    <property type="project" value="InterPro"/>
</dbReference>
<name>A0A8T7M544_9CHLR</name>
<protein>
    <submittedName>
        <fullName evidence="1">Phosphonate C-P lyase system protein PhnH</fullName>
    </submittedName>
</protein>
<evidence type="ECO:0000313" key="3">
    <source>
        <dbReference type="Proteomes" id="UP000521676"/>
    </source>
</evidence>
<dbReference type="EMBL" id="JACATZ010000003">
    <property type="protein sequence ID" value="NWJ47225.1"/>
    <property type="molecule type" value="Genomic_DNA"/>
</dbReference>
<evidence type="ECO:0000313" key="4">
    <source>
        <dbReference type="Proteomes" id="UP001431572"/>
    </source>
</evidence>
<accession>A0A8T7M544</accession>
<evidence type="ECO:0000313" key="1">
    <source>
        <dbReference type="EMBL" id="NWJ47225.1"/>
    </source>
</evidence>
<dbReference type="InterPro" id="IPR038058">
    <property type="entry name" value="PhnH-like_sp"/>
</dbReference>
<sequence length="225" mass="24628">MQTTRLQKPEDKIYFNAATFRLLLDCMSRPGKIIQLNSPDFLDQAPDHPDFVGVPLNSFALGAFLSLLDGEVGFAVGVSENWVASDAEIARWLTLRCGSKLTVPSEAALAFFCEGTSVNSIRDLHQGTLLEPELSATVFYCVEKLAEITDQEDSAKQGLELELKGPGILNFRRLSVDGITRDGIAEITAARHYPLGVDVFLVDRSGLCVGLPRTTKIEVISLQSR</sequence>
<reference evidence="2" key="2">
    <citation type="journal article" date="2024" name="Nature">
        <title>Anoxygenic phototroph of the Chloroflexota uses a type I reaction centre.</title>
        <authorList>
            <person name="Tsuji J.M."/>
            <person name="Shaw N.A."/>
            <person name="Nagashima S."/>
            <person name="Venkiteswaran J.J."/>
            <person name="Schiff S.L."/>
            <person name="Watanabe T."/>
            <person name="Fukui M."/>
            <person name="Hanada S."/>
            <person name="Tank M."/>
            <person name="Neufeld J.D."/>
        </authorList>
    </citation>
    <scope>NUCLEOTIDE SEQUENCE</scope>
    <source>
        <strain evidence="2">L227-S17</strain>
    </source>
</reference>
<dbReference type="NCBIfam" id="TIGR03292">
    <property type="entry name" value="PhnH_redo"/>
    <property type="match status" value="1"/>
</dbReference>
<proteinExistence type="predicted"/>
<dbReference type="Gene3D" id="3.40.50.11310">
    <property type="entry name" value="Bacterial phosphonate metabolism protein PhnH"/>
    <property type="match status" value="1"/>
</dbReference>
<evidence type="ECO:0000313" key="2">
    <source>
        <dbReference type="EMBL" id="WJW69136.1"/>
    </source>
</evidence>
<dbReference type="GO" id="GO:0016829">
    <property type="term" value="F:lyase activity"/>
    <property type="evidence" value="ECO:0007669"/>
    <property type="project" value="UniProtKB-KW"/>
</dbReference>
<dbReference type="EMBL" id="CP128400">
    <property type="protein sequence ID" value="WJW69136.1"/>
    <property type="molecule type" value="Genomic_DNA"/>
</dbReference>